<evidence type="ECO:0000313" key="2">
    <source>
        <dbReference type="EMBL" id="TGJ75140.1"/>
    </source>
</evidence>
<organism evidence="2 3">
    <name type="scientific">Orbilia oligospora</name>
    <name type="common">Nematode-trapping fungus</name>
    <name type="synonym">Arthrobotrys oligospora</name>
    <dbReference type="NCBI Taxonomy" id="2813651"/>
    <lineage>
        <taxon>Eukaryota</taxon>
        <taxon>Fungi</taxon>
        <taxon>Dikarya</taxon>
        <taxon>Ascomycota</taxon>
        <taxon>Pezizomycotina</taxon>
        <taxon>Orbiliomycetes</taxon>
        <taxon>Orbiliales</taxon>
        <taxon>Orbiliaceae</taxon>
        <taxon>Orbilia</taxon>
    </lineage>
</organism>
<comment type="caution">
    <text evidence="2">The sequence shown here is derived from an EMBL/GenBank/DDBJ whole genome shotgun (WGS) entry which is preliminary data.</text>
</comment>
<evidence type="ECO:0000256" key="1">
    <source>
        <dbReference type="SAM" id="MobiDB-lite"/>
    </source>
</evidence>
<sequence>MMVHVRTRETVDTVISLLSTKLPVELALDIIELAEYYPYSIIGSRSGTSNCYFYLSTGTKTYLIVQIPSLDSVNSGEGDIQQNAGEQQREPRKLVVRKIVFRTSSHDQGYGGEAGCQGTYRGAFSWLSAEIWRRKTENYKKDMEAAVASEAKIIEANGGDIDDEGEYHHWCMHHGYTKIGQEEDQDESDDEYSEPDPSPEQPYDGEQQEEEGKTLETGQPFLQGVRKAKQGYYKVGSWVIQRNVCAKPVWTDHEIVWDATVDGPGPNIELWESQDGYKDENGQPMATGWLKNGRVNNSTFVKELREGDEVRVMLQAYFGGWSCTASRCEVECWWNL</sequence>
<feature type="region of interest" description="Disordered" evidence="1">
    <location>
        <begin position="181"/>
        <end position="221"/>
    </location>
</feature>
<accession>A0A7C8KBK8</accession>
<name>A0A7C8KBK8_ORBOL</name>
<reference evidence="2 3" key="1">
    <citation type="submission" date="2019-03" db="EMBL/GenBank/DDBJ databases">
        <title>Nematode-trapping fungi genome.</title>
        <authorList>
            <person name="Vidal-Diez De Ulzurrun G."/>
        </authorList>
    </citation>
    <scope>NUCLEOTIDE SEQUENCE [LARGE SCALE GENOMIC DNA]</scope>
    <source>
        <strain evidence="2 3">TWF154</strain>
    </source>
</reference>
<feature type="compositionally biased region" description="Acidic residues" evidence="1">
    <location>
        <begin position="182"/>
        <end position="194"/>
    </location>
</feature>
<dbReference type="Proteomes" id="UP000297595">
    <property type="component" value="Unassembled WGS sequence"/>
</dbReference>
<evidence type="ECO:0000313" key="3">
    <source>
        <dbReference type="Proteomes" id="UP000297595"/>
    </source>
</evidence>
<gene>
    <name evidence="2" type="ORF">EYR41_002085</name>
</gene>
<proteinExistence type="predicted"/>
<protein>
    <submittedName>
        <fullName evidence="2">Uncharacterized protein</fullName>
    </submittedName>
</protein>
<dbReference type="AlphaFoldDB" id="A0A7C8KBK8"/>
<dbReference type="EMBL" id="SOZJ01000001">
    <property type="protein sequence ID" value="TGJ75140.1"/>
    <property type="molecule type" value="Genomic_DNA"/>
</dbReference>